<reference evidence="1" key="1">
    <citation type="submission" date="2022-10" db="EMBL/GenBank/DDBJ databases">
        <title>The WGS of Solirubrobacter phytolaccae KCTC 29190.</title>
        <authorList>
            <person name="Jiang Z."/>
        </authorList>
    </citation>
    <scope>NUCLEOTIDE SEQUENCE</scope>
    <source>
        <strain evidence="1">KCTC 29190</strain>
    </source>
</reference>
<sequence length="169" mass="19376">MERRSQRMWELRETLRAVLRDRAFSAPDPAVAQVIEAVREEICRFRFEEYVLVWAARHELPPDLAISELLTRPPAPMSRAHLPIGYVARDLISEVVARDVLELDIRFDMAYDTEVCDEPRAVAIIDRLFGTLDRPVFWSSTGLTPQTFNEGIIAADSEHVLVVWLGDED</sequence>
<organism evidence="1 2">
    <name type="scientific">Solirubrobacter phytolaccae</name>
    <dbReference type="NCBI Taxonomy" id="1404360"/>
    <lineage>
        <taxon>Bacteria</taxon>
        <taxon>Bacillati</taxon>
        <taxon>Actinomycetota</taxon>
        <taxon>Thermoleophilia</taxon>
        <taxon>Solirubrobacterales</taxon>
        <taxon>Solirubrobacteraceae</taxon>
        <taxon>Solirubrobacter</taxon>
    </lineage>
</organism>
<dbReference type="EMBL" id="JAPDDP010000035">
    <property type="protein sequence ID" value="MDA0182427.1"/>
    <property type="molecule type" value="Genomic_DNA"/>
</dbReference>
<name>A0A9X3NJE3_9ACTN</name>
<protein>
    <submittedName>
        <fullName evidence="1">Uncharacterized protein</fullName>
    </submittedName>
</protein>
<accession>A0A9X3NJE3</accession>
<proteinExistence type="predicted"/>
<evidence type="ECO:0000313" key="1">
    <source>
        <dbReference type="EMBL" id="MDA0182427.1"/>
    </source>
</evidence>
<dbReference type="Proteomes" id="UP001147653">
    <property type="component" value="Unassembled WGS sequence"/>
</dbReference>
<dbReference type="AlphaFoldDB" id="A0A9X3NJE3"/>
<gene>
    <name evidence="1" type="ORF">OJ997_19115</name>
</gene>
<comment type="caution">
    <text evidence="1">The sequence shown here is derived from an EMBL/GenBank/DDBJ whole genome shotgun (WGS) entry which is preliminary data.</text>
</comment>
<keyword evidence="2" id="KW-1185">Reference proteome</keyword>
<evidence type="ECO:0000313" key="2">
    <source>
        <dbReference type="Proteomes" id="UP001147653"/>
    </source>
</evidence>
<dbReference type="RefSeq" id="WP_270026793.1">
    <property type="nucleotide sequence ID" value="NZ_JAPDDP010000035.1"/>
</dbReference>